<gene>
    <name evidence="3" type="primary">thsd7aa</name>
    <name evidence="3" type="ORF">CDAR_267371</name>
</gene>
<sequence length="537" mass="60572">MSNNLESWSSCFSNVRCGKGHRVRKVACHDSLNLLVADSNCDQSSKPTTVERCFRVCDKHKNILRWRIGAWSSCIPLPSAKQRFCIGRYVPGMAHRNVSCILETTQRPVDDSACEHFWDRPESEMACSLDCPTHCVVTKRNVTCNLPHCPLTIALTKEVVDLYVAPTEGGTPCPEELNSPVCPVLSLQEGCGGGIRTNRKKYLLKIEEWSPCEVPEDNYVNQLQSEEEIQISLRPAIGISRRNITCVTADGDIIDLSFCNVAESPVLERQCVVTVHCLTSPWSEWRVKREGCISSDGTVFSEIRTRTRRLIQMPVGPGSTPCPQLYEERIILYDLPECYKYQWLPLQWSDCGVRLHGYHGEVKTVLPTCGSGLQYRNLICVRATDLNRLSSFPAIRGYMSSFHAEAHGVPVSEENCKEPRPPTIQRCKVLCRRDCQVSHWSRWGPCSFINKNFYAEKVLCSAKSRLLFLPSTPDSSVCFNEVGLKEGCTVSVDVKTTTEYTISVQRQRDKISKLGDFLGFFLKFVRICCLANFNEVV</sequence>
<dbReference type="InterPro" id="IPR036383">
    <property type="entry name" value="TSP1_rpt_sf"/>
</dbReference>
<dbReference type="InterPro" id="IPR050439">
    <property type="entry name" value="ADAMTS_ADAMTS-like"/>
</dbReference>
<dbReference type="PANTHER" id="PTHR13723">
    <property type="entry name" value="ADAMTS A DISINTEGRIN AND METALLOPROTEASE WITH THROMBOSPONDIN MOTIFS PROTEASE"/>
    <property type="match status" value="1"/>
</dbReference>
<keyword evidence="2" id="KW-0964">Secreted</keyword>
<proteinExistence type="predicted"/>
<dbReference type="InterPro" id="IPR000884">
    <property type="entry name" value="TSP1_rpt"/>
</dbReference>
<dbReference type="PROSITE" id="PS50092">
    <property type="entry name" value="TSP1"/>
    <property type="match status" value="1"/>
</dbReference>
<dbReference type="Pfam" id="PF19030">
    <property type="entry name" value="TSP1_ADAMTS"/>
    <property type="match status" value="1"/>
</dbReference>
<dbReference type="Gene3D" id="2.20.100.10">
    <property type="entry name" value="Thrombospondin type-1 (TSP1) repeat"/>
    <property type="match status" value="1"/>
</dbReference>
<evidence type="ECO:0000313" key="4">
    <source>
        <dbReference type="Proteomes" id="UP001054837"/>
    </source>
</evidence>
<dbReference type="SUPFAM" id="SSF82895">
    <property type="entry name" value="TSP-1 type 1 repeat"/>
    <property type="match status" value="1"/>
</dbReference>
<evidence type="ECO:0000256" key="2">
    <source>
        <dbReference type="ARBA" id="ARBA00022525"/>
    </source>
</evidence>
<name>A0AAV4TFQ8_9ARAC</name>
<dbReference type="EMBL" id="BPLQ01009584">
    <property type="protein sequence ID" value="GIY45004.1"/>
    <property type="molecule type" value="Genomic_DNA"/>
</dbReference>
<evidence type="ECO:0000256" key="1">
    <source>
        <dbReference type="ARBA" id="ARBA00004613"/>
    </source>
</evidence>
<keyword evidence="4" id="KW-1185">Reference proteome</keyword>
<comment type="subcellular location">
    <subcellularLocation>
        <location evidence="1">Secreted</location>
    </subcellularLocation>
</comment>
<evidence type="ECO:0000313" key="3">
    <source>
        <dbReference type="EMBL" id="GIY45004.1"/>
    </source>
</evidence>
<dbReference type="GO" id="GO:0005576">
    <property type="term" value="C:extracellular region"/>
    <property type="evidence" value="ECO:0007669"/>
    <property type="project" value="UniProtKB-SubCell"/>
</dbReference>
<reference evidence="3 4" key="1">
    <citation type="submission" date="2021-06" db="EMBL/GenBank/DDBJ databases">
        <title>Caerostris darwini draft genome.</title>
        <authorList>
            <person name="Kono N."/>
            <person name="Arakawa K."/>
        </authorList>
    </citation>
    <scope>NUCLEOTIDE SEQUENCE [LARGE SCALE GENOMIC DNA]</scope>
</reference>
<protein>
    <submittedName>
        <fullName evidence="3">Thrombospondin type-1 domain-containing protein 7A</fullName>
    </submittedName>
</protein>
<comment type="caution">
    <text evidence="3">The sequence shown here is derived from an EMBL/GenBank/DDBJ whole genome shotgun (WGS) entry which is preliminary data.</text>
</comment>
<accession>A0AAV4TFQ8</accession>
<organism evidence="3 4">
    <name type="scientific">Caerostris darwini</name>
    <dbReference type="NCBI Taxonomy" id="1538125"/>
    <lineage>
        <taxon>Eukaryota</taxon>
        <taxon>Metazoa</taxon>
        <taxon>Ecdysozoa</taxon>
        <taxon>Arthropoda</taxon>
        <taxon>Chelicerata</taxon>
        <taxon>Arachnida</taxon>
        <taxon>Araneae</taxon>
        <taxon>Araneomorphae</taxon>
        <taxon>Entelegynae</taxon>
        <taxon>Araneoidea</taxon>
        <taxon>Araneidae</taxon>
        <taxon>Caerostris</taxon>
    </lineage>
</organism>
<dbReference type="Proteomes" id="UP001054837">
    <property type="component" value="Unassembled WGS sequence"/>
</dbReference>
<dbReference type="AlphaFoldDB" id="A0AAV4TFQ8"/>